<reference evidence="26" key="2">
    <citation type="submission" date="2025-08" db="UniProtKB">
        <authorList>
            <consortium name="Ensembl"/>
        </authorList>
    </citation>
    <scope>IDENTIFICATION</scope>
</reference>
<dbReference type="GO" id="GO:0005874">
    <property type="term" value="C:microtubule"/>
    <property type="evidence" value="ECO:0007669"/>
    <property type="project" value="UniProtKB-KW"/>
</dbReference>
<evidence type="ECO:0000256" key="4">
    <source>
        <dbReference type="ARBA" id="ARBA00008518"/>
    </source>
</evidence>
<evidence type="ECO:0000256" key="6">
    <source>
        <dbReference type="ARBA" id="ARBA00013586"/>
    </source>
</evidence>
<dbReference type="PRINTS" id="PR01407">
    <property type="entry name" value="BUTYPHLNCDUF"/>
</dbReference>
<dbReference type="InterPro" id="IPR013083">
    <property type="entry name" value="Znf_RING/FYVE/PHD"/>
</dbReference>
<evidence type="ECO:0000256" key="13">
    <source>
        <dbReference type="ARBA" id="ARBA00022786"/>
    </source>
</evidence>
<keyword evidence="10" id="KW-0479">Metal-binding</keyword>
<evidence type="ECO:0000256" key="14">
    <source>
        <dbReference type="ARBA" id="ARBA00022833"/>
    </source>
</evidence>
<keyword evidence="27" id="KW-1185">Reference proteome</keyword>
<comment type="subcellular location">
    <subcellularLocation>
        <location evidence="3">Cytoplasm</location>
        <location evidence="3">Cytoskeleton</location>
    </subcellularLocation>
</comment>
<evidence type="ECO:0000256" key="1">
    <source>
        <dbReference type="ARBA" id="ARBA00000900"/>
    </source>
</evidence>
<feature type="coiled-coil region" evidence="21">
    <location>
        <begin position="170"/>
        <end position="204"/>
    </location>
</feature>
<dbReference type="PROSITE" id="PS50853">
    <property type="entry name" value="FN3"/>
    <property type="match status" value="1"/>
</dbReference>
<dbReference type="PANTHER" id="PTHR24099:SF23">
    <property type="entry name" value="E3 UBIQUITIN-PROTEIN LIGASE MIDLINE-1"/>
    <property type="match status" value="1"/>
</dbReference>
<feature type="domain" description="COS" evidence="25">
    <location>
        <begin position="277"/>
        <end position="336"/>
    </location>
</feature>
<dbReference type="InterPro" id="IPR001870">
    <property type="entry name" value="B30.2/SPRY"/>
</dbReference>
<comment type="catalytic activity">
    <reaction evidence="1">
        <text>S-ubiquitinyl-[E2 ubiquitin-conjugating enzyme]-L-cysteine + [acceptor protein]-L-lysine = [E2 ubiquitin-conjugating enzyme]-L-cysteine + N(6)-ubiquitinyl-[acceptor protein]-L-lysine.</text>
        <dbReference type="EC" id="2.3.2.27"/>
    </reaction>
</comment>
<dbReference type="InterPro" id="IPR017907">
    <property type="entry name" value="Znf_RING_CS"/>
</dbReference>
<feature type="domain" description="B30.2/SPRY" evidence="23">
    <location>
        <begin position="423"/>
        <end position="616"/>
    </location>
</feature>
<dbReference type="InterPro" id="IPR050617">
    <property type="entry name" value="E3_ligase_FN3/SPRY"/>
</dbReference>
<evidence type="ECO:0000259" key="22">
    <source>
        <dbReference type="PROSITE" id="PS50089"/>
    </source>
</evidence>
<accession>A0A3P8T217</accession>
<dbReference type="Gene3D" id="4.10.830.40">
    <property type="match status" value="1"/>
</dbReference>
<dbReference type="InterPro" id="IPR013320">
    <property type="entry name" value="ConA-like_dom_sf"/>
</dbReference>
<dbReference type="PROSITE" id="PS00518">
    <property type="entry name" value="ZF_RING_1"/>
    <property type="match status" value="1"/>
</dbReference>
<dbReference type="Gene3D" id="3.30.40.10">
    <property type="entry name" value="Zinc/RING finger domain, C3HC4 (zinc finger)"/>
    <property type="match status" value="1"/>
</dbReference>
<reference evidence="26" key="3">
    <citation type="submission" date="2025-09" db="UniProtKB">
        <authorList>
            <consortium name="Ensembl"/>
        </authorList>
    </citation>
    <scope>IDENTIFICATION</scope>
</reference>
<dbReference type="GO" id="GO:0070507">
    <property type="term" value="P:regulation of microtubule cytoskeleton organization"/>
    <property type="evidence" value="ECO:0007669"/>
    <property type="project" value="TreeGrafter"/>
</dbReference>
<dbReference type="InterPro" id="IPR040859">
    <property type="entry name" value="Midline-1_COS"/>
</dbReference>
<evidence type="ECO:0000256" key="12">
    <source>
        <dbReference type="ARBA" id="ARBA00022771"/>
    </source>
</evidence>
<evidence type="ECO:0000256" key="17">
    <source>
        <dbReference type="ARBA" id="ARBA00031380"/>
    </source>
</evidence>
<keyword evidence="14" id="KW-0862">Zinc</keyword>
<evidence type="ECO:0000256" key="15">
    <source>
        <dbReference type="ARBA" id="ARBA00023054"/>
    </source>
</evidence>
<dbReference type="InterPro" id="IPR017903">
    <property type="entry name" value="COS_domain"/>
</dbReference>
<dbReference type="Pfam" id="PF00041">
    <property type="entry name" value="fn3"/>
    <property type="match status" value="1"/>
</dbReference>
<dbReference type="Pfam" id="PF00622">
    <property type="entry name" value="SPRY"/>
    <property type="match status" value="1"/>
</dbReference>
<evidence type="ECO:0000313" key="26">
    <source>
        <dbReference type="Ensembl" id="ENSAPEP00000018283.1"/>
    </source>
</evidence>
<evidence type="ECO:0000256" key="3">
    <source>
        <dbReference type="ARBA" id="ARBA00004245"/>
    </source>
</evidence>
<evidence type="ECO:0000256" key="5">
    <source>
        <dbReference type="ARBA" id="ARBA00012483"/>
    </source>
</evidence>
<evidence type="ECO:0000256" key="21">
    <source>
        <dbReference type="SAM" id="Coils"/>
    </source>
</evidence>
<evidence type="ECO:0000256" key="2">
    <source>
        <dbReference type="ARBA" id="ARBA00002369"/>
    </source>
</evidence>
<evidence type="ECO:0000256" key="8">
    <source>
        <dbReference type="ARBA" id="ARBA00022679"/>
    </source>
</evidence>
<proteinExistence type="inferred from homology"/>
<dbReference type="SUPFAM" id="SSF49265">
    <property type="entry name" value="Fibronectin type III"/>
    <property type="match status" value="1"/>
</dbReference>
<dbReference type="Pfam" id="PF22586">
    <property type="entry name" value="ANCHR-like_BBOX"/>
    <property type="match status" value="1"/>
</dbReference>
<dbReference type="InterPro" id="IPR001841">
    <property type="entry name" value="Znf_RING"/>
</dbReference>
<dbReference type="SUPFAM" id="SSF57850">
    <property type="entry name" value="RING/U-box"/>
    <property type="match status" value="1"/>
</dbReference>
<dbReference type="PROSITE" id="PS50089">
    <property type="entry name" value="ZF_RING_2"/>
    <property type="match status" value="1"/>
</dbReference>
<organism evidence="26 27">
    <name type="scientific">Amphiprion percula</name>
    <name type="common">Orange clownfish</name>
    <name type="synonym">Lutjanus percula</name>
    <dbReference type="NCBI Taxonomy" id="161767"/>
    <lineage>
        <taxon>Eukaryota</taxon>
        <taxon>Metazoa</taxon>
        <taxon>Chordata</taxon>
        <taxon>Craniata</taxon>
        <taxon>Vertebrata</taxon>
        <taxon>Euteleostomi</taxon>
        <taxon>Actinopterygii</taxon>
        <taxon>Neopterygii</taxon>
        <taxon>Teleostei</taxon>
        <taxon>Neoteleostei</taxon>
        <taxon>Acanthomorphata</taxon>
        <taxon>Ovalentaria</taxon>
        <taxon>Pomacentridae</taxon>
        <taxon>Amphiprion</taxon>
    </lineage>
</organism>
<dbReference type="InterPro" id="IPR000315">
    <property type="entry name" value="Znf_B-box"/>
</dbReference>
<name>A0A3P8T217_AMPPE</name>
<dbReference type="InterPro" id="IPR003961">
    <property type="entry name" value="FN3_dom"/>
</dbReference>
<dbReference type="InterPro" id="IPR003879">
    <property type="entry name" value="Butyrophylin_SPRY"/>
</dbReference>
<keyword evidence="16" id="KW-0206">Cytoskeleton</keyword>
<dbReference type="InterPro" id="IPR003649">
    <property type="entry name" value="Bbox_C"/>
</dbReference>
<dbReference type="Gene3D" id="2.60.40.10">
    <property type="entry name" value="Immunoglobulins"/>
    <property type="match status" value="1"/>
</dbReference>
<dbReference type="PROSITE" id="PS51262">
    <property type="entry name" value="COS"/>
    <property type="match status" value="1"/>
</dbReference>
<dbReference type="InterPro" id="IPR036116">
    <property type="entry name" value="FN3_sf"/>
</dbReference>
<dbReference type="SMART" id="SM00336">
    <property type="entry name" value="BBOX"/>
    <property type="match status" value="1"/>
</dbReference>
<dbReference type="InterPro" id="IPR043136">
    <property type="entry name" value="B30.2/SPRY_sf"/>
</dbReference>
<comment type="function">
    <text evidence="2">Has E3 ubiquitin ligase activity towards IGBP1, promoting its monoubiquitination, which results in deprotection of the catalytic subunit of protein phosphatase PP2A, and its subsequent degradation by polyubiquitination.</text>
</comment>
<keyword evidence="7" id="KW-0963">Cytoplasm</keyword>
<dbReference type="PROSITE" id="PS50188">
    <property type="entry name" value="B302_SPRY"/>
    <property type="match status" value="1"/>
</dbReference>
<dbReference type="InterPro" id="IPR027370">
    <property type="entry name" value="Znf-RING_euk"/>
</dbReference>
<comment type="similarity">
    <text evidence="4">Belongs to the TRIM/RBCC family.</text>
</comment>
<dbReference type="EC" id="2.3.2.27" evidence="5"/>
<evidence type="ECO:0000256" key="18">
    <source>
        <dbReference type="ARBA" id="ARBA00032675"/>
    </source>
</evidence>
<keyword evidence="8" id="KW-0808">Transferase</keyword>
<evidence type="ECO:0000256" key="19">
    <source>
        <dbReference type="ARBA" id="ARBA00033203"/>
    </source>
</evidence>
<dbReference type="SMART" id="SM00502">
    <property type="entry name" value="BBC"/>
    <property type="match status" value="1"/>
</dbReference>
<dbReference type="InterPro" id="IPR013783">
    <property type="entry name" value="Ig-like_fold"/>
</dbReference>
<dbReference type="AlphaFoldDB" id="A0A3P8T217"/>
<dbReference type="Gene3D" id="2.60.120.920">
    <property type="match status" value="1"/>
</dbReference>
<dbReference type="SMART" id="SM00060">
    <property type="entry name" value="FN3"/>
    <property type="match status" value="1"/>
</dbReference>
<keyword evidence="9" id="KW-0493">Microtubule</keyword>
<evidence type="ECO:0000259" key="24">
    <source>
        <dbReference type="PROSITE" id="PS50853"/>
    </source>
</evidence>
<keyword evidence="12 20" id="KW-0863">Zinc-finger</keyword>
<dbReference type="GO" id="GO:0005737">
    <property type="term" value="C:cytoplasm"/>
    <property type="evidence" value="ECO:0007669"/>
    <property type="project" value="TreeGrafter"/>
</dbReference>
<evidence type="ECO:0000256" key="11">
    <source>
        <dbReference type="ARBA" id="ARBA00022737"/>
    </source>
</evidence>
<dbReference type="InterPro" id="IPR003877">
    <property type="entry name" value="SPRY_dom"/>
</dbReference>
<evidence type="ECO:0000256" key="20">
    <source>
        <dbReference type="PROSITE-ProRule" id="PRU00175"/>
    </source>
</evidence>
<evidence type="ECO:0000259" key="23">
    <source>
        <dbReference type="PROSITE" id="PS50188"/>
    </source>
</evidence>
<protein>
    <recommendedName>
        <fullName evidence="6">E3 ubiquitin-protein ligase Midline-1</fullName>
        <ecNumber evidence="5">2.3.2.27</ecNumber>
    </recommendedName>
    <alternativeName>
        <fullName evidence="17">RING finger protein Midline-1</fullName>
    </alternativeName>
    <alternativeName>
        <fullName evidence="19">RING-type E3 ubiquitin transferase Midline-1</fullName>
    </alternativeName>
    <alternativeName>
        <fullName evidence="18">Tripartite motif-containing protein 18</fullName>
    </alternativeName>
</protein>
<evidence type="ECO:0000313" key="27">
    <source>
        <dbReference type="Proteomes" id="UP000265080"/>
    </source>
</evidence>
<dbReference type="SMART" id="SM00449">
    <property type="entry name" value="SPRY"/>
    <property type="match status" value="1"/>
</dbReference>
<dbReference type="PANTHER" id="PTHR24099">
    <property type="entry name" value="E3 UBIQUITIN-PROTEIN LIGASE TRIM36-RELATED"/>
    <property type="match status" value="1"/>
</dbReference>
<dbReference type="CDD" id="cd19836">
    <property type="entry name" value="Bbox1_MID1_C-I"/>
    <property type="match status" value="1"/>
</dbReference>
<sequence length="624" mass="69915">MDTLESELTCPICLELFEDPLLLPCAHSLCFGCAHRILVSHCTTNESVQSIGAFQCPTCRYVISLSPERGLEGLKRNVTLQNIIDRVQRASSSAGLPLPAAMSSPGTPPEPVQCQFCEQDPPQDAVKTCVTCEVSYCEECLRATHPNKKPFTGHRLIEPMPDSHLRGLQCLEHEEEKQALDSNLSNLIKRNNELESLMGKLIQTCQHVEVNASRQEGKLLEECNVLIDIIQQRRQIIGSKIKEGKTQRLRKLAQQISNCKQCIERSSALITQADQTLKETDHARFLQTAKSINERVSMATASTQVLIPEIHLTDTFDTFALDFTREKKLLENLDYLTAPSAPCIREELCTASYDTITVHWTSDDEFTVVSYELQYAIFTGQSNIASLCNSLESWMIVPNIKQNHYTVHGLQSGTKYIFVVKAINQAGSRSSEPGTLKTNSQPFKLDPKSAHKKLKVSHDNLTVERDETTSKKGHSQERFTSQSSYGVVGNVYIDSGRHYWEALIGGSTWYAVGIAYKSAPKHEWIGKNSASWVLCRCNNSWVVRHNSKEMAIEPSPHLRRVGVLLDYDAGYLTFYDAVGSQHLHTFHVSFVQPVCPVFNVWNKCLTILTGLPIPDHLEGLEPNN</sequence>
<dbReference type="SUPFAM" id="SSF49899">
    <property type="entry name" value="Concanavalin A-like lectins/glucanases"/>
    <property type="match status" value="1"/>
</dbReference>
<dbReference type="GeneTree" id="ENSGT00940000155821"/>
<evidence type="ECO:0000256" key="9">
    <source>
        <dbReference type="ARBA" id="ARBA00022701"/>
    </source>
</evidence>
<dbReference type="GO" id="GO:0008270">
    <property type="term" value="F:zinc ion binding"/>
    <property type="evidence" value="ECO:0007669"/>
    <property type="project" value="UniProtKB-KW"/>
</dbReference>
<evidence type="ECO:0000256" key="16">
    <source>
        <dbReference type="ARBA" id="ARBA00023212"/>
    </source>
</evidence>
<dbReference type="Ensembl" id="ENSAPET00000018791.1">
    <property type="protein sequence ID" value="ENSAPEP00000018283.1"/>
    <property type="gene ID" value="ENSAPEG00000013043.1"/>
</dbReference>
<dbReference type="GO" id="GO:0061630">
    <property type="term" value="F:ubiquitin protein ligase activity"/>
    <property type="evidence" value="ECO:0007669"/>
    <property type="project" value="UniProtKB-EC"/>
</dbReference>
<dbReference type="SMART" id="SM00184">
    <property type="entry name" value="RING"/>
    <property type="match status" value="1"/>
</dbReference>
<keyword evidence="11" id="KW-0677">Repeat</keyword>
<keyword evidence="13" id="KW-0833">Ubl conjugation pathway</keyword>
<feature type="domain" description="RING-type" evidence="22">
    <location>
        <begin position="10"/>
        <end position="60"/>
    </location>
</feature>
<evidence type="ECO:0000256" key="7">
    <source>
        <dbReference type="ARBA" id="ARBA00022490"/>
    </source>
</evidence>
<keyword evidence="15 21" id="KW-0175">Coiled coil</keyword>
<reference evidence="26 27" key="1">
    <citation type="submission" date="2018-03" db="EMBL/GenBank/DDBJ databases">
        <title>Finding Nemo's genes: A chromosome-scale reference assembly of the genome of the orange clownfish Amphiprion percula.</title>
        <authorList>
            <person name="Lehmann R."/>
        </authorList>
    </citation>
    <scope>NUCLEOTIDE SEQUENCE</scope>
</reference>
<dbReference type="InterPro" id="IPR047095">
    <property type="entry name" value="MID1_Bbox1_Zfn"/>
</dbReference>
<dbReference type="Pfam" id="PF13445">
    <property type="entry name" value="zf-RING_UBOX"/>
    <property type="match status" value="1"/>
</dbReference>
<feature type="domain" description="Fibronectin type-III" evidence="24">
    <location>
        <begin position="338"/>
        <end position="441"/>
    </location>
</feature>
<evidence type="ECO:0000256" key="10">
    <source>
        <dbReference type="ARBA" id="ARBA00022723"/>
    </source>
</evidence>
<dbReference type="CDD" id="cd00063">
    <property type="entry name" value="FN3"/>
    <property type="match status" value="1"/>
</dbReference>
<evidence type="ECO:0000259" key="25">
    <source>
        <dbReference type="PROSITE" id="PS51262"/>
    </source>
</evidence>
<dbReference type="Proteomes" id="UP000265080">
    <property type="component" value="Chromosome 24"/>
</dbReference>
<dbReference type="Pfam" id="PF18568">
    <property type="entry name" value="COS"/>
    <property type="match status" value="1"/>
</dbReference>